<reference evidence="1 2" key="1">
    <citation type="submission" date="2016-09" db="EMBL/GenBank/DDBJ databases">
        <title>The draft genome of Dichanthelium oligosanthes: A C3 panicoid grass species.</title>
        <authorList>
            <person name="Studer A.J."/>
            <person name="Schnable J.C."/>
            <person name="Brutnell T.P."/>
        </authorList>
    </citation>
    <scope>NUCLEOTIDE SEQUENCE [LARGE SCALE GENOMIC DNA]</scope>
    <source>
        <strain evidence="2">cv. Kellogg 1175</strain>
        <tissue evidence="1">Leaf</tissue>
    </source>
</reference>
<dbReference type="Proteomes" id="UP000095767">
    <property type="component" value="Unassembled WGS sequence"/>
</dbReference>
<dbReference type="OrthoDB" id="683796at2759"/>
<evidence type="ECO:0000313" key="1">
    <source>
        <dbReference type="EMBL" id="OEL23720.1"/>
    </source>
</evidence>
<sequence length="219" mass="25933">LKQSEYRKDVERAFGVLQAKFKIVKGPARFWHIDDLRNIMTCCVILHNMAVEDERGLPQATIQDYENATEPDLLPKNMPTIAQLIENHKKTENREVHWRLQQDLMEHVWDKFRYYKGKHVAISHPPMVHPLHNRYFLKWPVIFLPTPSCRSRLTHTFMRVEAHSEQEHMLTKQKSFSSNYLVGMLLLIHLMYRIHKSQPCNLMFSLCLQVCCGAIFYDS</sequence>
<gene>
    <name evidence="1" type="ORF">BAE44_0015261</name>
</gene>
<accession>A0A1E5VF01</accession>
<dbReference type="STRING" id="888268.A0A1E5VF01"/>
<dbReference type="PANTHER" id="PTHR47150">
    <property type="entry name" value="OS12G0169200 PROTEIN"/>
    <property type="match status" value="1"/>
</dbReference>
<name>A0A1E5VF01_9POAL</name>
<protein>
    <recommendedName>
        <fullName evidence="3">DDE Tnp4 domain-containing protein</fullName>
    </recommendedName>
</protein>
<dbReference type="PANTHER" id="PTHR47150:SF7">
    <property type="entry name" value="NUCLEASE"/>
    <property type="match status" value="1"/>
</dbReference>
<dbReference type="InterPro" id="IPR006912">
    <property type="entry name" value="Harbinger_derived_prot"/>
</dbReference>
<feature type="non-terminal residue" evidence="1">
    <location>
        <position position="1"/>
    </location>
</feature>
<keyword evidence="2" id="KW-1185">Reference proteome</keyword>
<evidence type="ECO:0000313" key="2">
    <source>
        <dbReference type="Proteomes" id="UP000095767"/>
    </source>
</evidence>
<proteinExistence type="predicted"/>
<organism evidence="1 2">
    <name type="scientific">Dichanthelium oligosanthes</name>
    <dbReference type="NCBI Taxonomy" id="888268"/>
    <lineage>
        <taxon>Eukaryota</taxon>
        <taxon>Viridiplantae</taxon>
        <taxon>Streptophyta</taxon>
        <taxon>Embryophyta</taxon>
        <taxon>Tracheophyta</taxon>
        <taxon>Spermatophyta</taxon>
        <taxon>Magnoliopsida</taxon>
        <taxon>Liliopsida</taxon>
        <taxon>Poales</taxon>
        <taxon>Poaceae</taxon>
        <taxon>PACMAD clade</taxon>
        <taxon>Panicoideae</taxon>
        <taxon>Panicodae</taxon>
        <taxon>Paniceae</taxon>
        <taxon>Dichantheliinae</taxon>
        <taxon>Dichanthelium</taxon>
    </lineage>
</organism>
<evidence type="ECO:0008006" key="3">
    <source>
        <dbReference type="Google" id="ProtNLM"/>
    </source>
</evidence>
<dbReference type="EMBL" id="LWDX02041827">
    <property type="protein sequence ID" value="OEL23720.1"/>
    <property type="molecule type" value="Genomic_DNA"/>
</dbReference>
<dbReference type="Pfam" id="PF04827">
    <property type="entry name" value="Plant_tran"/>
    <property type="match status" value="1"/>
</dbReference>
<comment type="caution">
    <text evidence="1">The sequence shown here is derived from an EMBL/GenBank/DDBJ whole genome shotgun (WGS) entry which is preliminary data.</text>
</comment>
<dbReference type="AlphaFoldDB" id="A0A1E5VF01"/>